<name>A0ABU1IU43_9BACL</name>
<dbReference type="InterPro" id="IPR011214">
    <property type="entry name" value="UCP020967"/>
</dbReference>
<keyword evidence="4" id="KW-1185">Reference proteome</keyword>
<evidence type="ECO:0000313" key="4">
    <source>
        <dbReference type="Proteomes" id="UP001185028"/>
    </source>
</evidence>
<dbReference type="Gene3D" id="3.40.50.2020">
    <property type="match status" value="1"/>
</dbReference>
<gene>
    <name evidence="3" type="ORF">JOC58_000659</name>
</gene>
<comment type="caution">
    <text evidence="3">The sequence shown here is derived from an EMBL/GenBank/DDBJ whole genome shotgun (WGS) entry which is preliminary data.</text>
</comment>
<sequence>MYTYNILEQLQVKVEVESNPFGLPLERLFQMAARINPKRSFLFVSRVLGKHLAVDPYVSLLSGAALSLLLYRELEQTNANDTEETSDPLSTLLPDILKALMTGEDAREAYERLMETGLVLTKPVSFIGFAETATALGHSMYAPFRGQASYVHTTRHDVAGLTPVITFEEEHSHAVSHRCYALDADMIAGQQPIVLVDDEVTTGKTTLNIIRALHERYPRPTYYIASLLDWRSEQHVQRYAELEQELDITIVPLSLVKGRITVDGQAQLVHPPFAPIELDESVPVTYTELDDVFQQLSGYPSVDGAGIQHYAPFVRWTGRFGLTSEENAVLEQGIRQTAHQLCALRKGTNTLCLGTEEFMYIPMRIAAEMGGGVKYHSTTRSPVYRTAATDYAIYSGNIFPSPEDSSVTNYVYNIPFGGYDDVFVFLERSVPDGHLDGLLNVLRSRGFKQVNVVICGSHRDSQDEGENGDE</sequence>
<evidence type="ECO:0000259" key="2">
    <source>
        <dbReference type="Pfam" id="PF15609"/>
    </source>
</evidence>
<dbReference type="InterPro" id="IPR041688">
    <property type="entry name" value="PRTase_2"/>
</dbReference>
<reference evidence="3 4" key="1">
    <citation type="submission" date="2023-07" db="EMBL/GenBank/DDBJ databases">
        <title>Genomic Encyclopedia of Type Strains, Phase IV (KMG-IV): sequencing the most valuable type-strain genomes for metagenomic binning, comparative biology and taxonomic classification.</title>
        <authorList>
            <person name="Goeker M."/>
        </authorList>
    </citation>
    <scope>NUCLEOTIDE SEQUENCE [LARGE SCALE GENOMIC DNA]</scope>
    <source>
        <strain evidence="3 4">DSM 22170</strain>
    </source>
</reference>
<dbReference type="SUPFAM" id="SSF53271">
    <property type="entry name" value="PRTase-like"/>
    <property type="match status" value="2"/>
</dbReference>
<dbReference type="PIRSF" id="PIRSF020967">
    <property type="entry name" value="UCP020967"/>
    <property type="match status" value="1"/>
</dbReference>
<dbReference type="CDD" id="cd06223">
    <property type="entry name" value="PRTases_typeI"/>
    <property type="match status" value="1"/>
</dbReference>
<dbReference type="Pfam" id="PF15609">
    <property type="entry name" value="PRTase_2"/>
    <property type="match status" value="1"/>
</dbReference>
<dbReference type="EMBL" id="JAVDQH010000002">
    <property type="protein sequence ID" value="MDR6242775.1"/>
    <property type="molecule type" value="Genomic_DNA"/>
</dbReference>
<evidence type="ECO:0000313" key="3">
    <source>
        <dbReference type="EMBL" id="MDR6242775.1"/>
    </source>
</evidence>
<feature type="domain" description="Orotate phosphoribosyltransferase-like" evidence="2">
    <location>
        <begin position="28"/>
        <end position="258"/>
    </location>
</feature>
<dbReference type="InterPro" id="IPR022537">
    <property type="entry name" value="TRSP_dom"/>
</dbReference>
<proteinExistence type="predicted"/>
<feature type="domain" description="TRSP" evidence="1">
    <location>
        <begin position="316"/>
        <end position="442"/>
    </location>
</feature>
<organism evidence="3 4">
    <name type="scientific">Paenibacillus hunanensis</name>
    <dbReference type="NCBI Taxonomy" id="539262"/>
    <lineage>
        <taxon>Bacteria</taxon>
        <taxon>Bacillati</taxon>
        <taxon>Bacillota</taxon>
        <taxon>Bacilli</taxon>
        <taxon>Bacillales</taxon>
        <taxon>Paenibacillaceae</taxon>
        <taxon>Paenibacillus</taxon>
    </lineage>
</organism>
<accession>A0ABU1IU43</accession>
<dbReference type="InterPro" id="IPR000836">
    <property type="entry name" value="PRTase_dom"/>
</dbReference>
<evidence type="ECO:0000259" key="1">
    <source>
        <dbReference type="Pfam" id="PF12500"/>
    </source>
</evidence>
<protein>
    <recommendedName>
        <fullName evidence="5">Phosphoribosyltransferase</fullName>
    </recommendedName>
</protein>
<dbReference type="Proteomes" id="UP001185028">
    <property type="component" value="Unassembled WGS sequence"/>
</dbReference>
<evidence type="ECO:0008006" key="5">
    <source>
        <dbReference type="Google" id="ProtNLM"/>
    </source>
</evidence>
<dbReference type="Pfam" id="PF12500">
    <property type="entry name" value="TRSP"/>
    <property type="match status" value="1"/>
</dbReference>
<dbReference type="InterPro" id="IPR029057">
    <property type="entry name" value="PRTase-like"/>
</dbReference>